<name>A9LK84_SALEN</name>
<gene>
    <name evidence="1" type="ORF">pSE34_44</name>
</gene>
<keyword evidence="1" id="KW-0614">Plasmid</keyword>
<evidence type="ECO:0000313" key="1">
    <source>
        <dbReference type="EMBL" id="ABX52050.1"/>
    </source>
</evidence>
<reference evidence="1" key="2">
    <citation type="journal article" date="2009" name="FEMS Immunol. Med. Microbiol.">
        <title>Functional and molecular characterization of pSE34 encoding a type IV secretion system in Salmonella enterica serotype Enteritidis phage type 34.</title>
        <authorList>
            <person name="Chen C.L."/>
            <person name="Wang C.Y."/>
            <person name="Chu C."/>
            <person name="Su L.H."/>
            <person name="Chiu C.H."/>
        </authorList>
    </citation>
    <scope>NUCLEOTIDE SEQUENCE</scope>
    <source>
        <strain evidence="1">Sal550</strain>
        <plasmid evidence="1">pSE34</plasmid>
    </source>
</reference>
<reference evidence="1" key="1">
    <citation type="submission" date="2007-10" db="EMBL/GenBank/DDBJ databases">
        <authorList>
            <person name="Wang C.-Y."/>
            <person name="Chen C.-L."/>
            <person name="Feng Y."/>
            <person name="Chu C."/>
            <person name="Chiu C.-H."/>
        </authorList>
    </citation>
    <scope>NUCLEOTIDE SEQUENCE</scope>
    <source>
        <strain evidence="1">Sal550</strain>
        <plasmid evidence="1">pSE34</plasmid>
    </source>
</reference>
<dbReference type="AlphaFoldDB" id="A9LK84"/>
<protein>
    <submittedName>
        <fullName evidence="1">Uncharacterized protein</fullName>
    </submittedName>
</protein>
<geneLocation type="plasmid" evidence="1">
    <name>pSE34</name>
</geneLocation>
<dbReference type="EMBL" id="EU219533">
    <property type="protein sequence ID" value="ABX52050.1"/>
    <property type="molecule type" value="Genomic_DNA"/>
</dbReference>
<sequence length="33" mass="3829">MTMSHLLIICFFGSFRVCLSCRSTFWFILGIVV</sequence>
<organism evidence="1">
    <name type="scientific">Salmonella enteritidis</name>
    <dbReference type="NCBI Taxonomy" id="149539"/>
    <lineage>
        <taxon>Bacteria</taxon>
        <taxon>Pseudomonadati</taxon>
        <taxon>Pseudomonadota</taxon>
        <taxon>Gammaproteobacteria</taxon>
        <taxon>Enterobacterales</taxon>
        <taxon>Enterobacteriaceae</taxon>
        <taxon>Salmonella</taxon>
    </lineage>
</organism>
<proteinExistence type="predicted"/>
<accession>A9LK84</accession>